<reference evidence="2 4" key="3">
    <citation type="journal article" date="2015" name="PLoS ONE">
        <title>Spontaneous Deletion of an "ORFanage" Region Facilitates Host Adaptation in a "Photosynthetic" Cyanophage.</title>
        <authorList>
            <person name="Puxty R.J."/>
            <person name="Perez-Sepulveda B."/>
            <person name="Rihtman B."/>
            <person name="Evans D.J."/>
            <person name="Millard A.D."/>
            <person name="Scanlan D.J."/>
        </authorList>
    </citation>
    <scope>NUCLEOTIDE SEQUENCE [LARGE SCALE GENOMIC DNA]</scope>
</reference>
<dbReference type="Proteomes" id="UP000246186">
    <property type="component" value="Genome"/>
</dbReference>
<dbReference type="EMBL" id="LN828717">
    <property type="protein sequence ID" value="CFW42197.1"/>
    <property type="molecule type" value="Genomic_DNA"/>
</dbReference>
<reference evidence="1 3" key="2">
    <citation type="journal article" date="2005" name="J. Bacteriol.">
        <title>The genome of S-PM2, a 'photosynthetic' T4-type bacteriophage that infects marine Synechococcus strains.</title>
        <authorList>
            <person name="Mann N.H."/>
            <person name="Clokie M.R."/>
            <person name="Millard A."/>
            <person name="Cook A."/>
            <person name="Wilson W.H."/>
            <person name="Wheatley P.J."/>
            <person name="Letarov A."/>
            <person name="Krisch H.M."/>
        </authorList>
    </citation>
    <scope>NUCLEOTIDE SEQUENCE</scope>
</reference>
<keyword evidence="3" id="KW-1185">Reference proteome</keyword>
<organismHost>
    <name type="scientific">Synechococcus</name>
    <dbReference type="NCBI Taxonomy" id="1129"/>
</organismHost>
<dbReference type="RefSeq" id="YP_195109.1">
    <property type="nucleotide sequence ID" value="NC_006820.1"/>
</dbReference>
<gene>
    <name evidence="2" type="ORF">S-PM2d075</name>
    <name evidence="1" type="ORF">S-PM2p075</name>
</gene>
<organism evidence="1 3">
    <name type="scientific">Synechococcus phage S-PM2</name>
    <dbReference type="NCBI Taxonomy" id="238854"/>
    <lineage>
        <taxon>Viruses</taxon>
        <taxon>Duplodnaviria</taxon>
        <taxon>Heunggongvirae</taxon>
        <taxon>Uroviricota</taxon>
        <taxon>Caudoviricetes</taxon>
        <taxon>Pantevenvirales</taxon>
        <taxon>Kyanoviridae</taxon>
        <taxon>Nodensvirus</taxon>
        <taxon>Nodensvirus spm2</taxon>
    </lineage>
</organism>
<evidence type="ECO:0000313" key="2">
    <source>
        <dbReference type="EMBL" id="CFW42197.1"/>
    </source>
</evidence>
<accession>Q5GQU5</accession>
<protein>
    <submittedName>
        <fullName evidence="1">Hypothetical-Protein / belonging to T4-LIKE GC: 821</fullName>
    </submittedName>
</protein>
<name>Q5GQU5_BPSYP</name>
<sequence length="109" mass="12504">MLSRDHKNFYGVPDQKNFQGGKLIKTLSQIRTMEQHKVTFKTKDGTLKEQRFDDFNEFADLMQDVALDYYSGTQKAPEISLETDFSGIVQKETISNGQRTDSTIEFLGD</sequence>
<evidence type="ECO:0000313" key="1">
    <source>
        <dbReference type="EMBL" id="CAF34139.1"/>
    </source>
</evidence>
<evidence type="ECO:0000313" key="4">
    <source>
        <dbReference type="Proteomes" id="UP000246186"/>
    </source>
</evidence>
<reference evidence="1 3" key="1">
    <citation type="journal article" date="2004" name="Proc. Natl. Acad. Sci. U.S.A.">
        <title>Genetic organization of the psbAD region in phages infecting marine Synechococcus strains.</title>
        <authorList>
            <person name="Millard A."/>
            <person name="Clokie M.R."/>
            <person name="Shub D.A."/>
            <person name="Mann N.H."/>
        </authorList>
    </citation>
    <scope>NUCLEOTIDE SEQUENCE [LARGE SCALE GENOMIC DNA]</scope>
</reference>
<dbReference type="OrthoDB" id="27843at10239"/>
<dbReference type="Proteomes" id="UP000000994">
    <property type="component" value="Segment"/>
</dbReference>
<proteinExistence type="predicted"/>
<dbReference type="KEGG" id="vg:10100908"/>
<evidence type="ECO:0000313" key="3">
    <source>
        <dbReference type="Proteomes" id="UP000000994"/>
    </source>
</evidence>
<reference evidence="2" key="4">
    <citation type="submission" date="2015-02" db="EMBL/GenBank/DDBJ databases">
        <authorList>
            <person name="Chooi Y.-H."/>
        </authorList>
    </citation>
    <scope>NUCLEOTIDE SEQUENCE</scope>
</reference>
<dbReference type="EMBL" id="AJ630128">
    <property type="protein sequence ID" value="CAF34139.1"/>
    <property type="molecule type" value="Genomic_DNA"/>
</dbReference>